<dbReference type="EMBL" id="JAPWTJ010001781">
    <property type="protein sequence ID" value="KAJ8969555.1"/>
    <property type="molecule type" value="Genomic_DNA"/>
</dbReference>
<evidence type="ECO:0000256" key="1">
    <source>
        <dbReference type="SAM" id="MobiDB-lite"/>
    </source>
</evidence>
<reference evidence="2" key="1">
    <citation type="journal article" date="2023" name="Insect Mol. Biol.">
        <title>Genome sequencing provides insights into the evolution of gene families encoding plant cell wall-degrading enzymes in longhorned beetles.</title>
        <authorList>
            <person name="Shin N.R."/>
            <person name="Okamura Y."/>
            <person name="Kirsch R."/>
            <person name="Pauchet Y."/>
        </authorList>
    </citation>
    <scope>NUCLEOTIDE SEQUENCE</scope>
    <source>
        <strain evidence="2">MMC_N1</strain>
    </source>
</reference>
<keyword evidence="3" id="KW-1185">Reference proteome</keyword>
<dbReference type="Proteomes" id="UP001162164">
    <property type="component" value="Unassembled WGS sequence"/>
</dbReference>
<gene>
    <name evidence="2" type="ORF">NQ317_016587</name>
</gene>
<feature type="region of interest" description="Disordered" evidence="1">
    <location>
        <begin position="21"/>
        <end position="74"/>
    </location>
</feature>
<organism evidence="2 3">
    <name type="scientific">Molorchus minor</name>
    <dbReference type="NCBI Taxonomy" id="1323400"/>
    <lineage>
        <taxon>Eukaryota</taxon>
        <taxon>Metazoa</taxon>
        <taxon>Ecdysozoa</taxon>
        <taxon>Arthropoda</taxon>
        <taxon>Hexapoda</taxon>
        <taxon>Insecta</taxon>
        <taxon>Pterygota</taxon>
        <taxon>Neoptera</taxon>
        <taxon>Endopterygota</taxon>
        <taxon>Coleoptera</taxon>
        <taxon>Polyphaga</taxon>
        <taxon>Cucujiformia</taxon>
        <taxon>Chrysomeloidea</taxon>
        <taxon>Cerambycidae</taxon>
        <taxon>Lamiinae</taxon>
        <taxon>Monochamini</taxon>
        <taxon>Molorchus</taxon>
    </lineage>
</organism>
<protein>
    <submittedName>
        <fullName evidence="2">Uncharacterized protein</fullName>
    </submittedName>
</protein>
<proteinExistence type="predicted"/>
<name>A0ABQ9IZH0_9CUCU</name>
<comment type="caution">
    <text evidence="2">The sequence shown here is derived from an EMBL/GenBank/DDBJ whole genome shotgun (WGS) entry which is preliminary data.</text>
</comment>
<accession>A0ABQ9IZH0</accession>
<evidence type="ECO:0000313" key="3">
    <source>
        <dbReference type="Proteomes" id="UP001162164"/>
    </source>
</evidence>
<evidence type="ECO:0000313" key="2">
    <source>
        <dbReference type="EMBL" id="KAJ8969555.1"/>
    </source>
</evidence>
<sequence length="153" mass="17898">MVWSPSVRVFAPENADNLVQKKTRRKPFVDRSVNSKTPDTQKLLKPKQNFATEPETVEVPKSPKEDLNAEEDVEDTYDDMWPRLSKRNIVEILHNYCNREDTLPPSPALPMEEISPIFFELPEVDVPQLIEEDNWNQTFEVEMPDYDDFDMSI</sequence>